<organism evidence="5 6">
    <name type="scientific">Hevea brasiliensis</name>
    <name type="common">Para rubber tree</name>
    <name type="synonym">Siphonia brasiliensis</name>
    <dbReference type="NCBI Taxonomy" id="3981"/>
    <lineage>
        <taxon>Eukaryota</taxon>
        <taxon>Viridiplantae</taxon>
        <taxon>Streptophyta</taxon>
        <taxon>Embryophyta</taxon>
        <taxon>Tracheophyta</taxon>
        <taxon>Spermatophyta</taxon>
        <taxon>Magnoliopsida</taxon>
        <taxon>eudicotyledons</taxon>
        <taxon>Gunneridae</taxon>
        <taxon>Pentapetalae</taxon>
        <taxon>rosids</taxon>
        <taxon>fabids</taxon>
        <taxon>Malpighiales</taxon>
        <taxon>Euphorbiaceae</taxon>
        <taxon>Crotonoideae</taxon>
        <taxon>Micrandreae</taxon>
        <taxon>Hevea</taxon>
    </lineage>
</organism>
<dbReference type="CDD" id="cd08674">
    <property type="entry name" value="Cdt1_m"/>
    <property type="match status" value="1"/>
</dbReference>
<dbReference type="PANTHER" id="PTHR28637:SF13">
    <property type="entry name" value="EXPRESSED PROTEIN"/>
    <property type="match status" value="1"/>
</dbReference>
<dbReference type="Pfam" id="PF16679">
    <property type="entry name" value="CDT1_C"/>
    <property type="match status" value="1"/>
</dbReference>
<keyword evidence="6" id="KW-1185">Reference proteome</keyword>
<dbReference type="SMART" id="SM01075">
    <property type="entry name" value="CDT1"/>
    <property type="match status" value="1"/>
</dbReference>
<dbReference type="Proteomes" id="UP001174677">
    <property type="component" value="Chromosome 16"/>
</dbReference>
<gene>
    <name evidence="5" type="ORF">P3X46_028022</name>
</gene>
<dbReference type="Gene3D" id="1.10.10.1420">
    <property type="entry name" value="DNA replication factor Cdt1, C-terminal WH domain"/>
    <property type="match status" value="1"/>
</dbReference>
<feature type="compositionally biased region" description="Polar residues" evidence="3">
    <location>
        <begin position="384"/>
        <end position="396"/>
    </location>
</feature>
<dbReference type="InterPro" id="IPR036390">
    <property type="entry name" value="WH_DNA-bd_sf"/>
</dbReference>
<dbReference type="InterPro" id="IPR045173">
    <property type="entry name" value="Cdt1"/>
</dbReference>
<evidence type="ECO:0000256" key="2">
    <source>
        <dbReference type="ARBA" id="ARBA00023306"/>
    </source>
</evidence>
<dbReference type="InterPro" id="IPR014939">
    <property type="entry name" value="CDT1_Gemini-bd-like"/>
</dbReference>
<evidence type="ECO:0000256" key="3">
    <source>
        <dbReference type="SAM" id="MobiDB-lite"/>
    </source>
</evidence>
<feature type="region of interest" description="Disordered" evidence="3">
    <location>
        <begin position="384"/>
        <end position="407"/>
    </location>
</feature>
<proteinExistence type="inferred from homology"/>
<evidence type="ECO:0000313" key="6">
    <source>
        <dbReference type="Proteomes" id="UP001174677"/>
    </source>
</evidence>
<comment type="similarity">
    <text evidence="1">Belongs to the Cdt1 family.</text>
</comment>
<evidence type="ECO:0000256" key="1">
    <source>
        <dbReference type="ARBA" id="ARBA00008356"/>
    </source>
</evidence>
<dbReference type="EMBL" id="JARPOI010000016">
    <property type="protein sequence ID" value="KAJ9145665.1"/>
    <property type="molecule type" value="Genomic_DNA"/>
</dbReference>
<keyword evidence="2" id="KW-0131">Cell cycle</keyword>
<protein>
    <recommendedName>
        <fullName evidence="4">CDT1 Geminin-binding domain-containing protein</fullName>
    </recommendedName>
</protein>
<evidence type="ECO:0000259" key="4">
    <source>
        <dbReference type="SMART" id="SM01075"/>
    </source>
</evidence>
<accession>A0ABQ9KQN5</accession>
<sequence length="566" mass="63504">MDQSECDGCKQNELDCEHEKVLHGVEKTTVLHASPQTTGIVGKQNLETKFASQTPMKTNQPLNTKSKEGEAEILRRHKTMVELFDGMSCSLRLLGLRKKSPTFQNIRAQVEMLTRRKFSFGHLAQLKYLLCEAVQIDKILVYDKKTLFMKPDMRITLLFNVVEGHHELSDYIALHQLFASRLINYFTAHPEACDIPEAMLPDPFEQSKETASGGKISNIPEVIFPKPLSQIGETAAPEKLLANSSTEDLQIAIENELLSKSSHMHTSFIRHFSEKVVNDKEKTQLLASAVPLSYVAPYNLKNQDTEIVKTREFPDLSSKFDSGTNLDTKYEKLKESPGTNSKYTSIQPMHIQASNPQFCVNGNACASPLCKLASSADNLMVETPAQSTPKRVTPNSDDNHKGIASKKQTSSCKAAKRSLDFSFFEGDESEYCEVLPENVSQILNVSSAKLQEEEEGLGCAAEEHEMNQPDLLHQQNSIYLPGLVSLIHHIFQSVNYCPITKEELVHKIIMNSFDFDERKQVEEQIEILEKLVPDWICTKLAPTGDVLYSIKKLSDLNSVESRAVIP</sequence>
<dbReference type="SUPFAM" id="SSF46785">
    <property type="entry name" value="Winged helix' DNA-binding domain"/>
    <property type="match status" value="1"/>
</dbReference>
<dbReference type="PANTHER" id="PTHR28637">
    <property type="entry name" value="DNA REPLICATION FACTOR CDT1"/>
    <property type="match status" value="1"/>
</dbReference>
<name>A0ABQ9KQN5_HEVBR</name>
<dbReference type="Pfam" id="PF08839">
    <property type="entry name" value="CDT1"/>
    <property type="match status" value="1"/>
</dbReference>
<comment type="caution">
    <text evidence="5">The sequence shown here is derived from an EMBL/GenBank/DDBJ whole genome shotgun (WGS) entry which is preliminary data.</text>
</comment>
<dbReference type="InterPro" id="IPR038090">
    <property type="entry name" value="Cdt1_C_WH_dom_sf"/>
</dbReference>
<evidence type="ECO:0000313" key="5">
    <source>
        <dbReference type="EMBL" id="KAJ9145665.1"/>
    </source>
</evidence>
<feature type="domain" description="CDT1 Geminin-binding" evidence="4">
    <location>
        <begin position="73"/>
        <end position="202"/>
    </location>
</feature>
<dbReference type="InterPro" id="IPR032054">
    <property type="entry name" value="Cdt1_C"/>
</dbReference>
<reference evidence="5" key="1">
    <citation type="journal article" date="2023" name="Plant Biotechnol. J.">
        <title>Chromosome-level wild Hevea brasiliensis genome provides new tools for genomic-assisted breeding and valuable loci to elevate rubber yield.</title>
        <authorList>
            <person name="Cheng H."/>
            <person name="Song X."/>
            <person name="Hu Y."/>
            <person name="Wu T."/>
            <person name="Yang Q."/>
            <person name="An Z."/>
            <person name="Feng S."/>
            <person name="Deng Z."/>
            <person name="Wu W."/>
            <person name="Zeng X."/>
            <person name="Tu M."/>
            <person name="Wang X."/>
            <person name="Huang H."/>
        </authorList>
    </citation>
    <scope>NUCLEOTIDE SEQUENCE</scope>
    <source>
        <strain evidence="5">MT/VB/25A 57/8</strain>
    </source>
</reference>